<reference evidence="2" key="1">
    <citation type="submission" date="2021-02" db="EMBL/GenBank/DDBJ databases">
        <title>Genome sequence Cadophora malorum strain M34.</title>
        <authorList>
            <person name="Stefanovic E."/>
            <person name="Vu D."/>
            <person name="Scully C."/>
            <person name="Dijksterhuis J."/>
            <person name="Roader J."/>
            <person name="Houbraken J."/>
        </authorList>
    </citation>
    <scope>NUCLEOTIDE SEQUENCE</scope>
    <source>
        <strain evidence="2">M34</strain>
    </source>
</reference>
<sequence length="613" mass="66631">MLLLWPFVLLMGLALVQAKSVFAHFMVGNTRSWEWDDWSFEMTTAMSAGIDAFALNIAYNDGINDDASPKAFKAAESTGFKLFFSFDYAGNGAWPKQQSKVGSPPTLQAHHTSTEVLSHWSLLLRDQVISEVWPEIKKSTICFFIPDWSSLGAQPAVELGTADGLFSWDAWPKGEQNMTTYPDASYWQFLDGLPYMAPVSPWFYTNLPGYNKNWLWRGDDLWFHRWQQMISIDHPPDFIAIISWNDFGESHYIGGLDSTQYEAFETGKAPYNYLETMPHDGWRVSSTTTPRFTRLELPKFSRKPLLVADVTVTIGGSSQKAAWDFTRYGGVGIYYGSVPLNGATGKVKVTITRSGSTIMTMNGEAISTGFSSGYQNYNAWVGVGRGPDLASLVAPAKSPAELNCTRGTGVYEYEGICSFTCANGYCPSSACICLQMGVSDPPEIVRVDVYPAAGMSMILAGLCSFACNHGYCPSDLCSTTPNAGEVPTFSPFLPPACVAATTGILVDAPPSTGKTGYYKNGTEDYGLCNFGVGHGYTPDSCTESDGDGDGVGRHSNRHLPAIWANPTAACDPPCIMVLPPINLGEPTTISLPPITTFLEVGGVGATDHTPRQL</sequence>
<evidence type="ECO:0000256" key="1">
    <source>
        <dbReference type="SAM" id="SignalP"/>
    </source>
</evidence>
<gene>
    <name evidence="2" type="ORF">IFR04_001546</name>
</gene>
<dbReference type="AlphaFoldDB" id="A0A8H7WI88"/>
<evidence type="ECO:0000313" key="3">
    <source>
        <dbReference type="Proteomes" id="UP000664132"/>
    </source>
</evidence>
<evidence type="ECO:0000313" key="2">
    <source>
        <dbReference type="EMBL" id="KAG4425396.1"/>
    </source>
</evidence>
<dbReference type="InterPro" id="IPR005197">
    <property type="entry name" value="Glyco_hydro_71"/>
</dbReference>
<name>A0A8H7WI88_9HELO</name>
<comment type="caution">
    <text evidence="2">The sequence shown here is derived from an EMBL/GenBank/DDBJ whole genome shotgun (WGS) entry which is preliminary data.</text>
</comment>
<proteinExistence type="predicted"/>
<dbReference type="OrthoDB" id="1046782at2759"/>
<feature type="chain" id="PRO_5034227800" evidence="1">
    <location>
        <begin position="19"/>
        <end position="613"/>
    </location>
</feature>
<accession>A0A8H7WI88</accession>
<dbReference type="CDD" id="cd11577">
    <property type="entry name" value="GH71"/>
    <property type="match status" value="1"/>
</dbReference>
<organism evidence="2 3">
    <name type="scientific">Cadophora malorum</name>
    <dbReference type="NCBI Taxonomy" id="108018"/>
    <lineage>
        <taxon>Eukaryota</taxon>
        <taxon>Fungi</taxon>
        <taxon>Dikarya</taxon>
        <taxon>Ascomycota</taxon>
        <taxon>Pezizomycotina</taxon>
        <taxon>Leotiomycetes</taxon>
        <taxon>Helotiales</taxon>
        <taxon>Ploettnerulaceae</taxon>
        <taxon>Cadophora</taxon>
    </lineage>
</organism>
<protein>
    <submittedName>
        <fullName evidence="2">Uncharacterized protein</fullName>
    </submittedName>
</protein>
<dbReference type="GO" id="GO:0051118">
    <property type="term" value="F:glucan endo-1,3-alpha-glucosidase activity"/>
    <property type="evidence" value="ECO:0007669"/>
    <property type="project" value="InterPro"/>
</dbReference>
<dbReference type="EMBL" id="JAFJYH010000011">
    <property type="protein sequence ID" value="KAG4425396.1"/>
    <property type="molecule type" value="Genomic_DNA"/>
</dbReference>
<dbReference type="Gene3D" id="3.20.20.80">
    <property type="entry name" value="Glycosidases"/>
    <property type="match status" value="1"/>
</dbReference>
<keyword evidence="1" id="KW-0732">Signal</keyword>
<dbReference type="Proteomes" id="UP000664132">
    <property type="component" value="Unassembled WGS sequence"/>
</dbReference>
<dbReference type="Pfam" id="PF03659">
    <property type="entry name" value="Glyco_hydro_71"/>
    <property type="match status" value="1"/>
</dbReference>
<feature type="signal peptide" evidence="1">
    <location>
        <begin position="1"/>
        <end position="18"/>
    </location>
</feature>
<keyword evidence="3" id="KW-1185">Reference proteome</keyword>